<feature type="transmembrane region" description="Helical" evidence="7">
    <location>
        <begin position="455"/>
        <end position="486"/>
    </location>
</feature>
<evidence type="ECO:0000256" key="4">
    <source>
        <dbReference type="ARBA" id="ARBA00022989"/>
    </source>
</evidence>
<evidence type="ECO:0000256" key="5">
    <source>
        <dbReference type="ARBA" id="ARBA00023136"/>
    </source>
</evidence>
<feature type="transmembrane region" description="Helical" evidence="7">
    <location>
        <begin position="403"/>
        <end position="420"/>
    </location>
</feature>
<sequence length="764" mass="86951">MRHWIQEVRNFIYSYHFSTGLRTTISVVVPSVVCSMMGQLSMGIIISLGALATALSDVPGTALHKRNGILTAIGFITVTALGTSLITPYPLLMTGWILACCFANSMLLVYGNRGGNIGIACMLVMISILGENPVGPAEALSHCLLIFIGCVWYGFLALLLWQIRPYMSVQQMLSECIAETARYMEERAGFYEKDAAEEFDNIFRSVLAQQVVVSEKQEAVRELLLKRRSAQQGSTSINKSMVLIFLDITDLQEQIMASQTDYIALHKAFDNTGILDKFHALIMDFAGELHIIAAAVAAGQRSLPKANLRHEIEKVQHAIDEIRKTLPTFQERTRLITLNNILHNLQDMTQRIYNLHRLTRLERVKDEIIDPRLQLSRFTTRNRYDLETLLNNLSFQSHIFRHALRVSIAAVTGYLLGQILHLERVYWVLLTIVVILKPGFGISKTRSYQRLLGTVLGALFATGVLFLTTNNTVIFILMLICILGAYSFMTHQYTLSVFFVTPFIIFLLHIIHPAHLQHVAFRVLDTFIGGIIALMANLLLWPTWEKDYLPSHMIKMVKDNARYFEQVMRIYTGQEVQMVDYKLARKETNVSAANLMSAFQRMLSEPKSKQQHGSEIYHFVVLNHSLMSHIAALANYGLLHSIQYPKPEYKLLSNHLRQHFDCIIRRLEHPEEPPLQLPASPEAFETLDVQLENLYLRRQEEVNLGHGDSAIRQEMLETKQVRDQLHAMLSLLKDMKKTVDKALEPEERQGPGLLRDLKKVISNK</sequence>
<comment type="subcellular location">
    <subcellularLocation>
        <location evidence="1">Cell membrane</location>
        <topology evidence="1">Multi-pass membrane protein</topology>
    </subcellularLocation>
</comment>
<dbReference type="Pfam" id="PF13515">
    <property type="entry name" value="FUSC_2"/>
    <property type="match status" value="1"/>
</dbReference>
<organism evidence="10 11">
    <name type="scientific">Chitinophaga tropicalis</name>
    <dbReference type="NCBI Taxonomy" id="2683588"/>
    <lineage>
        <taxon>Bacteria</taxon>
        <taxon>Pseudomonadati</taxon>
        <taxon>Bacteroidota</taxon>
        <taxon>Chitinophagia</taxon>
        <taxon>Chitinophagales</taxon>
        <taxon>Chitinophagaceae</taxon>
        <taxon>Chitinophaga</taxon>
    </lineage>
</organism>
<protein>
    <recommendedName>
        <fullName evidence="12">Integral membrane protein YccS N-terminal domain-containing protein</fullName>
    </recommendedName>
</protein>
<comment type="similarity">
    <text evidence="6">Belongs to the YccS/YhfK family.</text>
</comment>
<keyword evidence="3 7" id="KW-0812">Transmembrane</keyword>
<accession>A0A7K1U3J1</accession>
<keyword evidence="2" id="KW-1003">Cell membrane</keyword>
<evidence type="ECO:0000256" key="1">
    <source>
        <dbReference type="ARBA" id="ARBA00004651"/>
    </source>
</evidence>
<evidence type="ECO:0000256" key="2">
    <source>
        <dbReference type="ARBA" id="ARBA00022475"/>
    </source>
</evidence>
<dbReference type="InterPro" id="IPR049453">
    <property type="entry name" value="Memb_transporter_dom"/>
</dbReference>
<feature type="transmembrane region" description="Helical" evidence="7">
    <location>
        <begin position="68"/>
        <end position="86"/>
    </location>
</feature>
<keyword evidence="4 7" id="KW-1133">Transmembrane helix</keyword>
<reference evidence="10 11" key="1">
    <citation type="submission" date="2019-12" db="EMBL/GenBank/DDBJ databases">
        <title>Chitinophaga sp. strain ysch24 (GDMCC 1.1355), whole genome shotgun sequence.</title>
        <authorList>
            <person name="Zhang X."/>
        </authorList>
    </citation>
    <scope>NUCLEOTIDE SEQUENCE [LARGE SCALE GENOMIC DNA]</scope>
    <source>
        <strain evidence="11">ysch24</strain>
    </source>
</reference>
<comment type="caution">
    <text evidence="10">The sequence shown here is derived from an EMBL/GenBank/DDBJ whole genome shotgun (WGS) entry which is preliminary data.</text>
</comment>
<dbReference type="PANTHER" id="PTHR30509:SF9">
    <property type="entry name" value="MULTIDRUG RESISTANCE PROTEIN MDTO"/>
    <property type="match status" value="1"/>
</dbReference>
<feature type="transmembrane region" description="Helical" evidence="7">
    <location>
        <begin position="523"/>
        <end position="544"/>
    </location>
</feature>
<dbReference type="AlphaFoldDB" id="A0A7K1U3J1"/>
<feature type="domain" description="Integral membrane bound transporter" evidence="9">
    <location>
        <begin position="414"/>
        <end position="535"/>
    </location>
</feature>
<evidence type="ECO:0000256" key="3">
    <source>
        <dbReference type="ARBA" id="ARBA00022692"/>
    </source>
</evidence>
<keyword evidence="11" id="KW-1185">Reference proteome</keyword>
<feature type="transmembrane region" description="Helical" evidence="7">
    <location>
        <begin position="426"/>
        <end position="443"/>
    </location>
</feature>
<gene>
    <name evidence="10" type="ORF">GO493_11340</name>
</gene>
<evidence type="ECO:0008006" key="12">
    <source>
        <dbReference type="Google" id="ProtNLM"/>
    </source>
</evidence>
<evidence type="ECO:0000313" key="11">
    <source>
        <dbReference type="Proteomes" id="UP000461730"/>
    </source>
</evidence>
<feature type="domain" description="Integral membrane protein YccS N-terminal" evidence="8">
    <location>
        <begin position="70"/>
        <end position="350"/>
    </location>
</feature>
<feature type="transmembrane region" description="Helical" evidence="7">
    <location>
        <begin position="492"/>
        <end position="511"/>
    </location>
</feature>
<dbReference type="Proteomes" id="UP000461730">
    <property type="component" value="Unassembled WGS sequence"/>
</dbReference>
<dbReference type="GO" id="GO:0005886">
    <property type="term" value="C:plasma membrane"/>
    <property type="evidence" value="ECO:0007669"/>
    <property type="project" value="UniProtKB-SubCell"/>
</dbReference>
<evidence type="ECO:0000259" key="8">
    <source>
        <dbReference type="Pfam" id="PF12805"/>
    </source>
</evidence>
<proteinExistence type="inferred from homology"/>
<dbReference type="RefSeq" id="WP_157306276.1">
    <property type="nucleotide sequence ID" value="NZ_WRXN01000004.1"/>
</dbReference>
<feature type="transmembrane region" description="Helical" evidence="7">
    <location>
        <begin position="139"/>
        <end position="161"/>
    </location>
</feature>
<dbReference type="EMBL" id="WRXN01000004">
    <property type="protein sequence ID" value="MVT08856.1"/>
    <property type="molecule type" value="Genomic_DNA"/>
</dbReference>
<keyword evidence="5 7" id="KW-0472">Membrane</keyword>
<feature type="transmembrane region" description="Helical" evidence="7">
    <location>
        <begin position="39"/>
        <end position="56"/>
    </location>
</feature>
<evidence type="ECO:0000313" key="10">
    <source>
        <dbReference type="EMBL" id="MVT08856.1"/>
    </source>
</evidence>
<feature type="transmembrane region" description="Helical" evidence="7">
    <location>
        <begin position="117"/>
        <end position="133"/>
    </location>
</feature>
<evidence type="ECO:0000256" key="7">
    <source>
        <dbReference type="SAM" id="Phobius"/>
    </source>
</evidence>
<evidence type="ECO:0000256" key="6">
    <source>
        <dbReference type="ARBA" id="ARBA00043993"/>
    </source>
</evidence>
<dbReference type="PANTHER" id="PTHR30509">
    <property type="entry name" value="P-HYDROXYBENZOIC ACID EFFLUX PUMP SUBUNIT-RELATED"/>
    <property type="match status" value="1"/>
</dbReference>
<evidence type="ECO:0000259" key="9">
    <source>
        <dbReference type="Pfam" id="PF13515"/>
    </source>
</evidence>
<name>A0A7K1U3J1_9BACT</name>
<dbReference type="InterPro" id="IPR032692">
    <property type="entry name" value="YccS_N"/>
</dbReference>
<dbReference type="Pfam" id="PF12805">
    <property type="entry name" value="FUSC-like"/>
    <property type="match status" value="1"/>
</dbReference>